<keyword evidence="5 6" id="KW-0472">Membrane</keyword>
<dbReference type="GO" id="GO:0016787">
    <property type="term" value="F:hydrolase activity"/>
    <property type="evidence" value="ECO:0007669"/>
    <property type="project" value="TreeGrafter"/>
</dbReference>
<feature type="transmembrane region" description="Helical" evidence="6">
    <location>
        <begin position="153"/>
        <end position="171"/>
    </location>
</feature>
<comment type="caution">
    <text evidence="7">The sequence shown here is derived from an EMBL/GenBank/DDBJ whole genome shotgun (WGS) entry which is preliminary data.</text>
</comment>
<evidence type="ECO:0000256" key="6">
    <source>
        <dbReference type="SAM" id="Phobius"/>
    </source>
</evidence>
<feature type="transmembrane region" description="Helical" evidence="6">
    <location>
        <begin position="177"/>
        <end position="194"/>
    </location>
</feature>
<dbReference type="PANTHER" id="PTHR31885:SF6">
    <property type="entry name" value="GH04784P"/>
    <property type="match status" value="1"/>
</dbReference>
<dbReference type="EMBL" id="SAVA01000002">
    <property type="protein sequence ID" value="RWR53660.1"/>
    <property type="molecule type" value="Genomic_DNA"/>
</dbReference>
<dbReference type="InterPro" id="IPR012506">
    <property type="entry name" value="TMEM86B-like"/>
</dbReference>
<feature type="transmembrane region" description="Helical" evidence="6">
    <location>
        <begin position="206"/>
        <end position="225"/>
    </location>
</feature>
<keyword evidence="3 6" id="KW-0812">Transmembrane</keyword>
<feature type="transmembrane region" description="Helical" evidence="6">
    <location>
        <begin position="12"/>
        <end position="38"/>
    </location>
</feature>
<protein>
    <submittedName>
        <fullName evidence="7">Lysoplasmalogenase</fullName>
    </submittedName>
</protein>
<comment type="subcellular location">
    <subcellularLocation>
        <location evidence="1">Membrane</location>
        <topology evidence="1">Multi-pass membrane protein</topology>
    </subcellularLocation>
</comment>
<dbReference type="GO" id="GO:0016020">
    <property type="term" value="C:membrane"/>
    <property type="evidence" value="ECO:0007669"/>
    <property type="project" value="UniProtKB-SubCell"/>
</dbReference>
<comment type="similarity">
    <text evidence="2">Belongs to the TMEM86 family.</text>
</comment>
<gene>
    <name evidence="7" type="ORF">EOW66_03265</name>
</gene>
<name>A0A443LWP6_9RHOB</name>
<evidence type="ECO:0000256" key="2">
    <source>
        <dbReference type="ARBA" id="ARBA00007375"/>
    </source>
</evidence>
<reference evidence="7 8" key="1">
    <citation type="submission" date="2019-01" db="EMBL/GenBank/DDBJ databases">
        <title>Sinorhodobacter populi sp. nov. isolated from the symptomatic bark tissue of Populus euramericana canker.</title>
        <authorList>
            <person name="Xu G."/>
        </authorList>
    </citation>
    <scope>NUCLEOTIDE SEQUENCE [LARGE SCALE GENOMIC DNA]</scope>
    <source>
        <strain evidence="7 8">CGMCC 1.12963</strain>
    </source>
</reference>
<keyword evidence="4 6" id="KW-1133">Transmembrane helix</keyword>
<feature type="transmembrane region" description="Helical" evidence="6">
    <location>
        <begin position="58"/>
        <end position="82"/>
    </location>
</feature>
<accession>A0A443LWP6</accession>
<evidence type="ECO:0000256" key="5">
    <source>
        <dbReference type="ARBA" id="ARBA00023136"/>
    </source>
</evidence>
<feature type="transmembrane region" description="Helical" evidence="6">
    <location>
        <begin position="122"/>
        <end position="141"/>
    </location>
</feature>
<dbReference type="AlphaFoldDB" id="A0A443LWP6"/>
<feature type="transmembrane region" description="Helical" evidence="6">
    <location>
        <begin position="94"/>
        <end position="116"/>
    </location>
</feature>
<evidence type="ECO:0000256" key="1">
    <source>
        <dbReference type="ARBA" id="ARBA00004141"/>
    </source>
</evidence>
<evidence type="ECO:0000256" key="4">
    <source>
        <dbReference type="ARBA" id="ARBA00022989"/>
    </source>
</evidence>
<organism evidence="7 8">
    <name type="scientific">Paenirhodobacter huangdaonensis</name>
    <dbReference type="NCBI Taxonomy" id="2501515"/>
    <lineage>
        <taxon>Bacteria</taxon>
        <taxon>Pseudomonadati</taxon>
        <taxon>Pseudomonadota</taxon>
        <taxon>Alphaproteobacteria</taxon>
        <taxon>Rhodobacterales</taxon>
        <taxon>Rhodobacter group</taxon>
        <taxon>Paenirhodobacter</taxon>
    </lineage>
</organism>
<evidence type="ECO:0000313" key="7">
    <source>
        <dbReference type="EMBL" id="RWR53660.1"/>
    </source>
</evidence>
<dbReference type="Pfam" id="PF07947">
    <property type="entry name" value="YhhN"/>
    <property type="match status" value="1"/>
</dbReference>
<reference evidence="8" key="2">
    <citation type="submission" date="2019-01" db="EMBL/GenBank/DDBJ databases">
        <title>Sinorhodobacter populi sp. nov. isolated from the symptomatic bark tissue of Populus euramericana canker.</title>
        <authorList>
            <person name="Li Y."/>
        </authorList>
    </citation>
    <scope>NUCLEOTIDE SEQUENCE [LARGE SCALE GENOMIC DNA]</scope>
    <source>
        <strain evidence="8">CGMCC 1.12963</strain>
    </source>
</reference>
<evidence type="ECO:0000256" key="3">
    <source>
        <dbReference type="ARBA" id="ARBA00022692"/>
    </source>
</evidence>
<keyword evidence="8" id="KW-1185">Reference proteome</keyword>
<evidence type="ECO:0000313" key="8">
    <source>
        <dbReference type="Proteomes" id="UP000288071"/>
    </source>
</evidence>
<dbReference type="Proteomes" id="UP000288071">
    <property type="component" value="Unassembled WGS sequence"/>
</dbReference>
<sequence length="226" mass="22927">MSGGRLAAGRIFCATVGMSLLTDPLFLIAAALAALHLLRFAAAGESWPKTVTKTLSVLLLAVIALRAGAPVPLSLGLLLGALGDFCLSRPGQRMFLAGMAAFAAGHLAYLALFLGLGAGPPPLLPALALLIGGVAAALWIAPRAEGMVAPVRGYIAVIAAMTLAALGLRGAPMLVSGALVFVASDFVLALQRFVLAPGRAARAAAYLVWALYWPAQALILAGGLLP</sequence>
<dbReference type="PANTHER" id="PTHR31885">
    <property type="entry name" value="GH04784P"/>
    <property type="match status" value="1"/>
</dbReference>
<proteinExistence type="inferred from homology"/>